<dbReference type="PANTHER" id="PTHR30115">
    <property type="entry name" value="NITROGEN REGULATORY PROTEIN P-II"/>
    <property type="match status" value="1"/>
</dbReference>
<dbReference type="SUPFAM" id="SSF54913">
    <property type="entry name" value="GlnB-like"/>
    <property type="match status" value="1"/>
</dbReference>
<dbReference type="PANTHER" id="PTHR30115:SF13">
    <property type="entry name" value="PII-LIKE PROTEIN GLNBI"/>
    <property type="match status" value="1"/>
</dbReference>
<reference evidence="5" key="1">
    <citation type="journal article" date="2015" name="PeerJ">
        <title>First genomic representation of candidate bacterial phylum KSB3 points to enhanced environmental sensing as a trigger of wastewater bulking.</title>
        <authorList>
            <person name="Sekiguchi Y."/>
            <person name="Ohashi A."/>
            <person name="Parks D.H."/>
            <person name="Yamauchi T."/>
            <person name="Tyson G.W."/>
            <person name="Hugenholtz P."/>
        </authorList>
    </citation>
    <scope>NUCLEOTIDE SEQUENCE [LARGE SCALE GENOMIC DNA]</scope>
</reference>
<evidence type="ECO:0000313" key="5">
    <source>
        <dbReference type="EMBL" id="GAK52445.1"/>
    </source>
</evidence>
<evidence type="ECO:0000256" key="1">
    <source>
        <dbReference type="ARBA" id="ARBA00002440"/>
    </source>
</evidence>
<sequence>MGLVMIRSIVRPEKVDEVLEGLMEAGFPAVTKMAVVGRGKQRGIKIGDITYDEIPKELLLTAVEDKDKDFVIKTIIKAARTGDKGAFGDGKIFVTPIDEMYTISSGMKENADGTTEKVTV</sequence>
<dbReference type="PRINTS" id="PR00340">
    <property type="entry name" value="PIIGLNB"/>
</dbReference>
<dbReference type="GO" id="GO:0005524">
    <property type="term" value="F:ATP binding"/>
    <property type="evidence" value="ECO:0007669"/>
    <property type="project" value="TreeGrafter"/>
</dbReference>
<keyword evidence="6" id="KW-1185">Reference proteome</keyword>
<evidence type="ECO:0000313" key="6">
    <source>
        <dbReference type="Proteomes" id="UP000030700"/>
    </source>
</evidence>
<name>A0A081BPX9_9BACT</name>
<dbReference type="GO" id="GO:0005829">
    <property type="term" value="C:cytosol"/>
    <property type="evidence" value="ECO:0007669"/>
    <property type="project" value="TreeGrafter"/>
</dbReference>
<dbReference type="PROSITE" id="PS51343">
    <property type="entry name" value="PII_GLNB_DOM"/>
    <property type="match status" value="1"/>
</dbReference>
<evidence type="ECO:0000256" key="2">
    <source>
        <dbReference type="ARBA" id="ARBA00023015"/>
    </source>
</evidence>
<dbReference type="AlphaFoldDB" id="A0A081BPX9"/>
<dbReference type="Gene3D" id="3.30.70.120">
    <property type="match status" value="1"/>
</dbReference>
<dbReference type="GO" id="GO:0006808">
    <property type="term" value="P:regulation of nitrogen utilization"/>
    <property type="evidence" value="ECO:0007669"/>
    <property type="project" value="InterPro"/>
</dbReference>
<organism evidence="5">
    <name type="scientific">Candidatus Moduliflexus flocculans</name>
    <dbReference type="NCBI Taxonomy" id="1499966"/>
    <lineage>
        <taxon>Bacteria</taxon>
        <taxon>Candidatus Moduliflexota</taxon>
        <taxon>Candidatus Moduliflexia</taxon>
        <taxon>Candidatus Moduliflexales</taxon>
        <taxon>Candidatus Moduliflexaceae</taxon>
    </lineage>
</organism>
<dbReference type="InterPro" id="IPR015867">
    <property type="entry name" value="N-reg_PII/ATP_PRibTrfase_C"/>
</dbReference>
<dbReference type="EMBL" id="DF820458">
    <property type="protein sequence ID" value="GAK52445.1"/>
    <property type="molecule type" value="Genomic_DNA"/>
</dbReference>
<dbReference type="STRING" id="1499966.U14_03696"/>
<gene>
    <name evidence="5" type="ORF">U14_03696</name>
</gene>
<dbReference type="HOGENOM" id="CLU_082268_0_1_0"/>
<accession>A0A081BPX9</accession>
<keyword evidence="4" id="KW-0535">Nitrogen fixation</keyword>
<comment type="function">
    <text evidence="1">Could be involved in the regulation of nitrogen fixation.</text>
</comment>
<dbReference type="Pfam" id="PF00543">
    <property type="entry name" value="P-II"/>
    <property type="match status" value="1"/>
</dbReference>
<proteinExistence type="predicted"/>
<dbReference type="InterPro" id="IPR011322">
    <property type="entry name" value="N-reg_PII-like_a/b"/>
</dbReference>
<dbReference type="Proteomes" id="UP000030700">
    <property type="component" value="Unassembled WGS sequence"/>
</dbReference>
<protein>
    <submittedName>
        <fullName evidence="5">Nitrogen regulatory protein P-II</fullName>
    </submittedName>
</protein>
<dbReference type="SMART" id="SM00938">
    <property type="entry name" value="P-II"/>
    <property type="match status" value="1"/>
</dbReference>
<dbReference type="InterPro" id="IPR002187">
    <property type="entry name" value="N-reg_PII"/>
</dbReference>
<keyword evidence="3" id="KW-0804">Transcription</keyword>
<keyword evidence="2" id="KW-0805">Transcription regulation</keyword>
<dbReference type="GO" id="GO:0030234">
    <property type="term" value="F:enzyme regulator activity"/>
    <property type="evidence" value="ECO:0007669"/>
    <property type="project" value="InterPro"/>
</dbReference>
<evidence type="ECO:0000256" key="3">
    <source>
        <dbReference type="ARBA" id="ARBA00023163"/>
    </source>
</evidence>
<evidence type="ECO:0000256" key="4">
    <source>
        <dbReference type="ARBA" id="ARBA00023231"/>
    </source>
</evidence>